<evidence type="ECO:0008006" key="4">
    <source>
        <dbReference type="Google" id="ProtNLM"/>
    </source>
</evidence>
<sequence>MFTQRFPKLTATLSTLCLGIAAATGATFSTASTAQADSAHGFPVCFYASVAAYENKNKERRACFRLGAHNDLDDPLYRNITKHGAGYVDIKPGYSVKLYRKDFWKGEPVHLRKDKAVDIPKHALRSIRVIKNEIGDVEGYPLCLYRSEEDFIDAKINGQKVDRACFPFGEYQTFQLEQFGYFNDLATYVDLREGYSVRLFEHENFGGRSAIVREDGQLYGKKARKASSLTIIQD</sequence>
<dbReference type="AlphaFoldDB" id="A0A6I6IT21"/>
<dbReference type="OrthoDB" id="8074373at2"/>
<protein>
    <recommendedName>
        <fullName evidence="4">Beta/gamma crystallin 'Greek key' domain-containing protein</fullName>
    </recommendedName>
</protein>
<keyword evidence="1" id="KW-0732">Signal</keyword>
<evidence type="ECO:0000313" key="2">
    <source>
        <dbReference type="EMBL" id="QGY00230.1"/>
    </source>
</evidence>
<reference evidence="3" key="1">
    <citation type="submission" date="2018-12" db="EMBL/GenBank/DDBJ databases">
        <title>Complete genome sequence of Roseovarius sp. MME-070.</title>
        <authorList>
            <person name="Nam Y.-D."/>
            <person name="Kang J."/>
            <person name="Chung W.-H."/>
            <person name="Park Y.S."/>
        </authorList>
    </citation>
    <scope>NUCLEOTIDE SEQUENCE [LARGE SCALE GENOMIC DNA]</scope>
    <source>
        <strain evidence="3">MME-070</strain>
    </source>
</reference>
<evidence type="ECO:0000256" key="1">
    <source>
        <dbReference type="SAM" id="SignalP"/>
    </source>
</evidence>
<evidence type="ECO:0000313" key="3">
    <source>
        <dbReference type="Proteomes" id="UP000428330"/>
    </source>
</evidence>
<accession>A0A6I6IT21</accession>
<dbReference type="RefSeq" id="WP_157708910.1">
    <property type="nucleotide sequence ID" value="NZ_CP034348.1"/>
</dbReference>
<feature type="signal peptide" evidence="1">
    <location>
        <begin position="1"/>
        <end position="36"/>
    </location>
</feature>
<keyword evidence="3" id="KW-1185">Reference proteome</keyword>
<dbReference type="Proteomes" id="UP000428330">
    <property type="component" value="Chromosome"/>
</dbReference>
<name>A0A6I6IT21_9RHOB</name>
<dbReference type="Gene3D" id="2.60.20.10">
    <property type="entry name" value="Crystallins"/>
    <property type="match status" value="1"/>
</dbReference>
<dbReference type="KEGG" id="rom:EI983_18950"/>
<organism evidence="2 3">
    <name type="scientific">Roseovarius faecimaris</name>
    <dbReference type="NCBI Taxonomy" id="2494550"/>
    <lineage>
        <taxon>Bacteria</taxon>
        <taxon>Pseudomonadati</taxon>
        <taxon>Pseudomonadota</taxon>
        <taxon>Alphaproteobacteria</taxon>
        <taxon>Rhodobacterales</taxon>
        <taxon>Roseobacteraceae</taxon>
        <taxon>Roseovarius</taxon>
    </lineage>
</organism>
<gene>
    <name evidence="2" type="ORF">EI983_18950</name>
</gene>
<proteinExistence type="predicted"/>
<feature type="chain" id="PRO_5026355303" description="Beta/gamma crystallin 'Greek key' domain-containing protein" evidence="1">
    <location>
        <begin position="37"/>
        <end position="234"/>
    </location>
</feature>
<dbReference type="SUPFAM" id="SSF49695">
    <property type="entry name" value="gamma-Crystallin-like"/>
    <property type="match status" value="1"/>
</dbReference>
<dbReference type="InterPro" id="IPR011024">
    <property type="entry name" value="G_crystallin-like"/>
</dbReference>
<dbReference type="EMBL" id="CP034348">
    <property type="protein sequence ID" value="QGY00230.1"/>
    <property type="molecule type" value="Genomic_DNA"/>
</dbReference>